<dbReference type="PANTHER" id="PTHR22920:SF7">
    <property type="entry name" value="MSP DOMAIN-CONTAINING PROTEIN-RELATED"/>
    <property type="match status" value="1"/>
</dbReference>
<evidence type="ECO:0000256" key="5">
    <source>
        <dbReference type="ARBA" id="ARBA00037744"/>
    </source>
</evidence>
<dbReference type="EMBL" id="UYRR01031209">
    <property type="protein sequence ID" value="VDK47642.1"/>
    <property type="molecule type" value="Genomic_DNA"/>
</dbReference>
<feature type="transmembrane region" description="Helical" evidence="8">
    <location>
        <begin position="21"/>
        <end position="38"/>
    </location>
</feature>
<dbReference type="Pfam" id="PF00635">
    <property type="entry name" value="Motile_Sperm"/>
    <property type="match status" value="1"/>
</dbReference>
<dbReference type="InterPro" id="IPR051155">
    <property type="entry name" value="Nematode_MSP"/>
</dbReference>
<evidence type="ECO:0000259" key="9">
    <source>
        <dbReference type="PROSITE" id="PS50202"/>
    </source>
</evidence>
<evidence type="ECO:0000313" key="11">
    <source>
        <dbReference type="Proteomes" id="UP000267096"/>
    </source>
</evidence>
<keyword evidence="3 7" id="KW-0206">Cytoskeleton</keyword>
<keyword evidence="2" id="KW-0963">Cytoplasm</keyword>
<dbReference type="InterPro" id="IPR000535">
    <property type="entry name" value="MSP_dom"/>
</dbReference>
<accession>A0A3P6QCN4</accession>
<evidence type="ECO:0000256" key="7">
    <source>
        <dbReference type="RuleBase" id="RU003425"/>
    </source>
</evidence>
<evidence type="ECO:0000256" key="8">
    <source>
        <dbReference type="SAM" id="Phobius"/>
    </source>
</evidence>
<dbReference type="SUPFAM" id="SSF49354">
    <property type="entry name" value="PapD-like"/>
    <property type="match status" value="1"/>
</dbReference>
<dbReference type="Proteomes" id="UP000267096">
    <property type="component" value="Unassembled WGS sequence"/>
</dbReference>
<keyword evidence="8" id="KW-1133">Transmembrane helix</keyword>
<feature type="domain" description="MSP" evidence="9">
    <location>
        <begin position="207"/>
        <end position="330"/>
    </location>
</feature>
<dbReference type="OrthoDB" id="5784816at2759"/>
<protein>
    <recommendedName>
        <fullName evidence="7">Major sperm protein</fullName>
    </recommendedName>
</protein>
<dbReference type="PANTHER" id="PTHR22920">
    <property type="entry name" value="MAJOR SPERM PROTEIN"/>
    <property type="match status" value="1"/>
</dbReference>
<gene>
    <name evidence="10" type="ORF">ASIM_LOCUS12557</name>
</gene>
<keyword evidence="8" id="KW-0812">Transmembrane</keyword>
<evidence type="ECO:0000256" key="2">
    <source>
        <dbReference type="ARBA" id="ARBA00022490"/>
    </source>
</evidence>
<evidence type="ECO:0000256" key="4">
    <source>
        <dbReference type="ARBA" id="ARBA00023273"/>
    </source>
</evidence>
<name>A0A3P6QCN4_ANISI</name>
<keyword evidence="11" id="KW-1185">Reference proteome</keyword>
<evidence type="ECO:0000256" key="3">
    <source>
        <dbReference type="ARBA" id="ARBA00023212"/>
    </source>
</evidence>
<dbReference type="GO" id="GO:0031143">
    <property type="term" value="C:pseudopodium"/>
    <property type="evidence" value="ECO:0007669"/>
    <property type="project" value="UniProtKB-SubCell"/>
</dbReference>
<dbReference type="PROSITE" id="PS50202">
    <property type="entry name" value="MSP"/>
    <property type="match status" value="1"/>
</dbReference>
<dbReference type="GO" id="GO:0005856">
    <property type="term" value="C:cytoskeleton"/>
    <property type="evidence" value="ECO:0007669"/>
    <property type="project" value="UniProtKB-SubCell"/>
</dbReference>
<comment type="subcellular location">
    <subcellularLocation>
        <location evidence="6">Cell projection</location>
        <location evidence="6">Pseudopodium</location>
    </subcellularLocation>
    <subcellularLocation>
        <location evidence="1">Cytoplasm</location>
        <location evidence="1">Cytoskeleton</location>
    </subcellularLocation>
</comment>
<comment type="function">
    <text evidence="5 7">Central component in molecular interactions underlying sperm crawling. Forms an extensive filament system that extends from sperm villipoda, along the leading edge of the pseudopod.</text>
</comment>
<proteinExistence type="predicted"/>
<dbReference type="InterPro" id="IPR008962">
    <property type="entry name" value="PapD-like_sf"/>
</dbReference>
<dbReference type="InterPro" id="IPR013783">
    <property type="entry name" value="Ig-like_fold"/>
</dbReference>
<dbReference type="AlphaFoldDB" id="A0A3P6QCN4"/>
<evidence type="ECO:0000256" key="1">
    <source>
        <dbReference type="ARBA" id="ARBA00004245"/>
    </source>
</evidence>
<organism evidence="10 11">
    <name type="scientific">Anisakis simplex</name>
    <name type="common">Herring worm</name>
    <dbReference type="NCBI Taxonomy" id="6269"/>
    <lineage>
        <taxon>Eukaryota</taxon>
        <taxon>Metazoa</taxon>
        <taxon>Ecdysozoa</taxon>
        <taxon>Nematoda</taxon>
        <taxon>Chromadorea</taxon>
        <taxon>Rhabditida</taxon>
        <taxon>Spirurina</taxon>
        <taxon>Ascaridomorpha</taxon>
        <taxon>Ascaridoidea</taxon>
        <taxon>Anisakidae</taxon>
        <taxon>Anisakis</taxon>
        <taxon>Anisakis simplex complex</taxon>
    </lineage>
</organism>
<sequence>MACLITSITSFYLIASDNAHMLANAILTIIPLLLTYLYPDETPPVPQLLIYWGAFSMLTLLDPSYHSVRGYYFVKVVLLSLLFLRPFDGAEWIARHIQLLQLQRMPSDEITKSQRLHGDIFTKDEIQVMERASVGRKSPPPEPPELRFSHEVIRIAPISDANRSGKGNFIEKGDALRRSSNADNLSHEMAAASSSSTSFIDSIDAHDLEFKPTYFLVFNGPFTDNNLSCNIQIRNTCTRTIAFAVKTNALERISAQPPSGIIKPQQTLHVAITLKQFKYSASEAERMTRDRVKFEYVYCPPETTEFSHKLLQQTGTGDIRRNKNIYIRYNP</sequence>
<keyword evidence="4" id="KW-0966">Cell projection</keyword>
<dbReference type="Gene3D" id="2.60.40.10">
    <property type="entry name" value="Immunoglobulins"/>
    <property type="match status" value="1"/>
</dbReference>
<evidence type="ECO:0000313" key="10">
    <source>
        <dbReference type="EMBL" id="VDK47642.1"/>
    </source>
</evidence>
<reference evidence="10 11" key="1">
    <citation type="submission" date="2018-11" db="EMBL/GenBank/DDBJ databases">
        <authorList>
            <consortium name="Pathogen Informatics"/>
        </authorList>
    </citation>
    <scope>NUCLEOTIDE SEQUENCE [LARGE SCALE GENOMIC DNA]</scope>
</reference>
<keyword evidence="8" id="KW-0472">Membrane</keyword>
<evidence type="ECO:0000256" key="6">
    <source>
        <dbReference type="ARBA" id="ARBA00037818"/>
    </source>
</evidence>